<gene>
    <name evidence="8" type="ORF">A33Q_4583</name>
</gene>
<dbReference type="eggNOG" id="COG0702">
    <property type="taxonomic scope" value="Bacteria"/>
</dbReference>
<evidence type="ECO:0000256" key="4">
    <source>
        <dbReference type="ARBA" id="ARBA00023136"/>
    </source>
</evidence>
<keyword evidence="9" id="KW-1185">Reference proteome</keyword>
<dbReference type="AlphaFoldDB" id="S2D3B4"/>
<comment type="similarity">
    <text evidence="2">Belongs to the SusD family.</text>
</comment>
<keyword evidence="3" id="KW-0732">Signal</keyword>
<reference evidence="8 9" key="1">
    <citation type="journal article" date="2013" name="Genome Announc.">
        <title>Draft Genome Sequence of Indibacter alkaliphilus Strain LW1T, Isolated from Lonar Lake, a Haloalkaline Lake in the Buldana District of Maharashtra, India.</title>
        <authorList>
            <person name="Singh A."/>
            <person name="Kumar Jangir P."/>
            <person name="Sharma R."/>
            <person name="Singh A."/>
            <person name="Kumar Pinnaka A."/>
            <person name="Shivaji S."/>
        </authorList>
    </citation>
    <scope>NUCLEOTIDE SEQUENCE [LARGE SCALE GENOMIC DNA]</scope>
    <source>
        <strain evidence="9">CCUG 57479 / KCTC 22604 / LW1</strain>
    </source>
</reference>
<evidence type="ECO:0000313" key="9">
    <source>
        <dbReference type="Proteomes" id="UP000006073"/>
    </source>
</evidence>
<name>S2D3B4_INDAL</name>
<evidence type="ECO:0000259" key="7">
    <source>
        <dbReference type="Pfam" id="PF14322"/>
    </source>
</evidence>
<dbReference type="Proteomes" id="UP000006073">
    <property type="component" value="Unassembled WGS sequence"/>
</dbReference>
<feature type="domain" description="SusD-like N-terminal" evidence="7">
    <location>
        <begin position="103"/>
        <end position="223"/>
    </location>
</feature>
<dbReference type="InterPro" id="IPR012944">
    <property type="entry name" value="SusD_RagB_dom"/>
</dbReference>
<dbReference type="RefSeq" id="WP_009035348.1">
    <property type="nucleotide sequence ID" value="NZ_ALWO02000054.1"/>
</dbReference>
<evidence type="ECO:0000256" key="5">
    <source>
        <dbReference type="ARBA" id="ARBA00023237"/>
    </source>
</evidence>
<dbReference type="EMBL" id="ALWO02000054">
    <property type="protein sequence ID" value="EOZ91515.1"/>
    <property type="molecule type" value="Genomic_DNA"/>
</dbReference>
<evidence type="ECO:0000256" key="1">
    <source>
        <dbReference type="ARBA" id="ARBA00004442"/>
    </source>
</evidence>
<dbReference type="CDD" id="cd08977">
    <property type="entry name" value="SusD"/>
    <property type="match status" value="1"/>
</dbReference>
<dbReference type="Gene3D" id="1.25.40.390">
    <property type="match status" value="1"/>
</dbReference>
<evidence type="ECO:0000259" key="6">
    <source>
        <dbReference type="Pfam" id="PF07980"/>
    </source>
</evidence>
<accession>S2D3B4</accession>
<dbReference type="SUPFAM" id="SSF48452">
    <property type="entry name" value="TPR-like"/>
    <property type="match status" value="1"/>
</dbReference>
<organism evidence="8 9">
    <name type="scientific">Indibacter alkaliphilus (strain CCUG 57479 / KCTC 22604 / LW1)</name>
    <dbReference type="NCBI Taxonomy" id="1189612"/>
    <lineage>
        <taxon>Bacteria</taxon>
        <taxon>Pseudomonadati</taxon>
        <taxon>Bacteroidota</taxon>
        <taxon>Cytophagia</taxon>
        <taxon>Cytophagales</taxon>
        <taxon>Cyclobacteriaceae</taxon>
    </lineage>
</organism>
<protein>
    <submittedName>
        <fullName evidence="8">Outer membrane protein probably involved in in nutrient binding protein</fullName>
    </submittedName>
</protein>
<dbReference type="OrthoDB" id="691907at2"/>
<evidence type="ECO:0000256" key="3">
    <source>
        <dbReference type="ARBA" id="ARBA00022729"/>
    </source>
</evidence>
<feature type="domain" description="RagB/SusD" evidence="6">
    <location>
        <begin position="351"/>
        <end position="496"/>
    </location>
</feature>
<keyword evidence="4" id="KW-0472">Membrane</keyword>
<proteinExistence type="inferred from homology"/>
<dbReference type="GO" id="GO:0009279">
    <property type="term" value="C:cell outer membrane"/>
    <property type="evidence" value="ECO:0007669"/>
    <property type="project" value="UniProtKB-SubCell"/>
</dbReference>
<dbReference type="Pfam" id="PF07980">
    <property type="entry name" value="SusD_RagB"/>
    <property type="match status" value="1"/>
</dbReference>
<sequence>MKKLVKNIKRFAIALAVVMVGNSCSDMLELSPTSEITVSGFWVSEDNANGALNGMYVRFRDEASSNMFFWGEARSETLSYGLQASEGRERYFENSLDPNFAGPTWLRLYTTIHDANLIIKYVPGIEFNQQSNKDRMLAQAYAMRAYLYFVMAKTWGGVPLVTEPTEGYDAETTFRPRSTVEEMFAQIKSDIDMSLSLFPDNNLGRGKAVWSKPAVNTMKGEVYLWTGKRLNGGNADITLALQALEEASTAPGLALLDDFDDVFRYDNKGNSEILFAVRYLDLESGANYANTLYIRDDEIPSGASPEVREKIGTGGGLNRMAPSEVIRNQFDERDSRREASFVEIFTQTEDGDPNYYGSVVLKYRGFVDPSGRRFIDDIVIYRYADLLLLKAEAKNALGQDPSDEINQVRQRAYGEHFDDFRFVNQSQAQNDEEILRERLFELAFEGKRWWDLLRFDKAFEKVPSLQDRPGDRYLELWPISLGTISLNSRIEQNPGYGN</sequence>
<dbReference type="Pfam" id="PF14322">
    <property type="entry name" value="SusD-like_3"/>
    <property type="match status" value="1"/>
</dbReference>
<dbReference type="InterPro" id="IPR011990">
    <property type="entry name" value="TPR-like_helical_dom_sf"/>
</dbReference>
<comment type="caution">
    <text evidence="8">The sequence shown here is derived from an EMBL/GenBank/DDBJ whole genome shotgun (WGS) entry which is preliminary data.</text>
</comment>
<comment type="subcellular location">
    <subcellularLocation>
        <location evidence="1">Cell outer membrane</location>
    </subcellularLocation>
</comment>
<dbReference type="InterPro" id="IPR033985">
    <property type="entry name" value="SusD-like_N"/>
</dbReference>
<keyword evidence="5" id="KW-0998">Cell outer membrane</keyword>
<evidence type="ECO:0000313" key="8">
    <source>
        <dbReference type="EMBL" id="EOZ91515.1"/>
    </source>
</evidence>
<evidence type="ECO:0000256" key="2">
    <source>
        <dbReference type="ARBA" id="ARBA00006275"/>
    </source>
</evidence>
<dbReference type="STRING" id="1189612.A33Q_4583"/>